<evidence type="ECO:0000313" key="2">
    <source>
        <dbReference type="Proteomes" id="UP001232063"/>
    </source>
</evidence>
<dbReference type="RefSeq" id="WP_314511162.1">
    <property type="nucleotide sequence ID" value="NZ_JASJOU010000004.1"/>
</dbReference>
<evidence type="ECO:0000313" key="1">
    <source>
        <dbReference type="EMBL" id="MDJ1501626.1"/>
    </source>
</evidence>
<dbReference type="AlphaFoldDB" id="A0AAE3R0T8"/>
<sequence length="84" mass="9758">MKKKNTDFATQIIELKNTDQQLRQQLIELGKLSDGYNREWRRCTVAMALNEIIETIFLCKIKAGSIRIFILNSVFNPCPIFLLP</sequence>
<protein>
    <submittedName>
        <fullName evidence="1">Uncharacterized protein</fullName>
    </submittedName>
</protein>
<proteinExistence type="predicted"/>
<comment type="caution">
    <text evidence="1">The sequence shown here is derived from an EMBL/GenBank/DDBJ whole genome shotgun (WGS) entry which is preliminary data.</text>
</comment>
<dbReference type="Proteomes" id="UP001232063">
    <property type="component" value="Unassembled WGS sequence"/>
</dbReference>
<dbReference type="EMBL" id="JASJOU010000004">
    <property type="protein sequence ID" value="MDJ1501626.1"/>
    <property type="molecule type" value="Genomic_DNA"/>
</dbReference>
<organism evidence="1 2">
    <name type="scientific">Xanthocytophaga agilis</name>
    <dbReference type="NCBI Taxonomy" id="3048010"/>
    <lineage>
        <taxon>Bacteria</taxon>
        <taxon>Pseudomonadati</taxon>
        <taxon>Bacteroidota</taxon>
        <taxon>Cytophagia</taxon>
        <taxon>Cytophagales</taxon>
        <taxon>Rhodocytophagaceae</taxon>
        <taxon>Xanthocytophaga</taxon>
    </lineage>
</organism>
<reference evidence="1" key="1">
    <citation type="submission" date="2023-05" db="EMBL/GenBank/DDBJ databases">
        <authorList>
            <person name="Zhang X."/>
        </authorList>
    </citation>
    <scope>NUCLEOTIDE SEQUENCE</scope>
    <source>
        <strain evidence="1">BD1B2-1</strain>
    </source>
</reference>
<keyword evidence="2" id="KW-1185">Reference proteome</keyword>
<name>A0AAE3R0T8_9BACT</name>
<accession>A0AAE3R0T8</accession>
<gene>
    <name evidence="1" type="ORF">QNI22_13250</name>
</gene>